<gene>
    <name evidence="1" type="ORF">MOZ60_10485</name>
</gene>
<organism evidence="1 2">
    <name type="scientific">Grylomicrobium aquisgranensis</name>
    <dbReference type="NCBI Taxonomy" id="2926318"/>
    <lineage>
        <taxon>Bacteria</taxon>
        <taxon>Bacillati</taxon>
        <taxon>Bacillota</taxon>
        <taxon>Erysipelotrichia</taxon>
        <taxon>Erysipelotrichales</taxon>
        <taxon>Erysipelotrichaceae</taxon>
        <taxon>Grylomicrobium</taxon>
    </lineage>
</organism>
<dbReference type="AlphaFoldDB" id="A0AB35U8J3"/>
<dbReference type="EMBL" id="JALBUR010000043">
    <property type="protein sequence ID" value="MDX8420512.1"/>
    <property type="molecule type" value="Genomic_DNA"/>
</dbReference>
<evidence type="ECO:0008006" key="3">
    <source>
        <dbReference type="Google" id="ProtNLM"/>
    </source>
</evidence>
<reference evidence="1 2" key="1">
    <citation type="submission" date="2022-03" db="EMBL/GenBank/DDBJ databases">
        <title>Novel taxa within the pig intestine.</title>
        <authorList>
            <person name="Wylensek D."/>
            <person name="Bishof K."/>
            <person name="Afrizal A."/>
            <person name="Clavel T."/>
        </authorList>
    </citation>
    <scope>NUCLEOTIDE SEQUENCE [LARGE SCALE GENOMIC DNA]</scope>
    <source>
        <strain evidence="1 2">CLA-KB-P133</strain>
    </source>
</reference>
<proteinExistence type="predicted"/>
<accession>A0AB35U8J3</accession>
<dbReference type="RefSeq" id="WP_370596639.1">
    <property type="nucleotide sequence ID" value="NZ_JALBUR010000043.1"/>
</dbReference>
<evidence type="ECO:0000313" key="1">
    <source>
        <dbReference type="EMBL" id="MDX8420512.1"/>
    </source>
</evidence>
<sequence>MSKDMTLLLIVICLAAFALLFAIDLMLTVHHPVTRKSKKNCTGIANGYIMHRTQVSKGIDNISVQYNVYGISYTLTEGVPSDDRLFREGTQTRVFYNPAMPFVAYLKDKEQLKK</sequence>
<name>A0AB35U8J3_9FIRM</name>
<evidence type="ECO:0000313" key="2">
    <source>
        <dbReference type="Proteomes" id="UP001286174"/>
    </source>
</evidence>
<dbReference type="Proteomes" id="UP001286174">
    <property type="component" value="Unassembled WGS sequence"/>
</dbReference>
<protein>
    <recommendedName>
        <fullName evidence="3">DUF3592 domain-containing protein</fullName>
    </recommendedName>
</protein>
<keyword evidence="2" id="KW-1185">Reference proteome</keyword>
<comment type="caution">
    <text evidence="1">The sequence shown here is derived from an EMBL/GenBank/DDBJ whole genome shotgun (WGS) entry which is preliminary data.</text>
</comment>